<reference evidence="7" key="1">
    <citation type="journal article" date="2014" name="Front. Microbiol.">
        <title>High frequency of phylogenetically diverse reductive dehalogenase-homologous genes in deep subseafloor sedimentary metagenomes.</title>
        <authorList>
            <person name="Kawai M."/>
            <person name="Futagami T."/>
            <person name="Toyoda A."/>
            <person name="Takaki Y."/>
            <person name="Nishi S."/>
            <person name="Hori S."/>
            <person name="Arai W."/>
            <person name="Tsubouchi T."/>
            <person name="Morono Y."/>
            <person name="Uchiyama I."/>
            <person name="Ito T."/>
            <person name="Fujiyama A."/>
            <person name="Inagaki F."/>
            <person name="Takami H."/>
        </authorList>
    </citation>
    <scope>NUCLEOTIDE SEQUENCE</scope>
    <source>
        <strain evidence="7">Expedition CK06-06</strain>
    </source>
</reference>
<sequence>TMAILETKNILIFPYSVLVGIILALIISAFLGVMVNRSKGTYFLMLTLVLGQLAYAIVLQWVSLTKGTTGITGVNRPYLLNIANLGKNVSFYYFILVVFIICIILLYVLINSSFGVKLRGVRESESRMIMLGYNTSLIKWVAFMVSSFVSSIGGIFFVYFIGLMNPDAISLNASVKVMIASIFGGINSIIGAIIGTGIIKTVEIVLSWITQRYLLIIGVMFLIVILLAPNGIMGIAERISKFGTRLFKKNSK</sequence>
<dbReference type="GO" id="GO:0015658">
    <property type="term" value="F:branched-chain amino acid transmembrane transporter activity"/>
    <property type="evidence" value="ECO:0007669"/>
    <property type="project" value="InterPro"/>
</dbReference>
<dbReference type="PANTHER" id="PTHR30482">
    <property type="entry name" value="HIGH-AFFINITY BRANCHED-CHAIN AMINO ACID TRANSPORT SYSTEM PERMEASE"/>
    <property type="match status" value="1"/>
</dbReference>
<feature type="transmembrane region" description="Helical" evidence="6">
    <location>
        <begin position="182"/>
        <end position="202"/>
    </location>
</feature>
<keyword evidence="3 6" id="KW-0812">Transmembrane</keyword>
<dbReference type="InterPro" id="IPR001851">
    <property type="entry name" value="ABC_transp_permease"/>
</dbReference>
<proteinExistence type="predicted"/>
<evidence type="ECO:0000256" key="5">
    <source>
        <dbReference type="ARBA" id="ARBA00023136"/>
    </source>
</evidence>
<feature type="transmembrane region" description="Helical" evidence="6">
    <location>
        <begin position="214"/>
        <end position="236"/>
    </location>
</feature>
<gene>
    <name evidence="7" type="ORF">S01H4_07457</name>
</gene>
<protein>
    <recommendedName>
        <fullName evidence="8">Branched-chain amino acid ABC transporter permease</fullName>
    </recommendedName>
</protein>
<dbReference type="InterPro" id="IPR043428">
    <property type="entry name" value="LivM-like"/>
</dbReference>
<feature type="transmembrane region" description="Helical" evidence="6">
    <location>
        <begin position="91"/>
        <end position="116"/>
    </location>
</feature>
<feature type="transmembrane region" description="Helical" evidence="6">
    <location>
        <begin position="42"/>
        <end position="62"/>
    </location>
</feature>
<dbReference type="AlphaFoldDB" id="X0YZ41"/>
<evidence type="ECO:0000256" key="2">
    <source>
        <dbReference type="ARBA" id="ARBA00022475"/>
    </source>
</evidence>
<feature type="transmembrane region" description="Helical" evidence="6">
    <location>
        <begin position="137"/>
        <end position="162"/>
    </location>
</feature>
<comment type="subcellular location">
    <subcellularLocation>
        <location evidence="1">Cell membrane</location>
        <topology evidence="1">Multi-pass membrane protein</topology>
    </subcellularLocation>
</comment>
<dbReference type="GO" id="GO:0005886">
    <property type="term" value="C:plasma membrane"/>
    <property type="evidence" value="ECO:0007669"/>
    <property type="project" value="UniProtKB-SubCell"/>
</dbReference>
<dbReference type="Pfam" id="PF02653">
    <property type="entry name" value="BPD_transp_2"/>
    <property type="match status" value="1"/>
</dbReference>
<evidence type="ECO:0000256" key="3">
    <source>
        <dbReference type="ARBA" id="ARBA00022692"/>
    </source>
</evidence>
<keyword evidence="4 6" id="KW-1133">Transmembrane helix</keyword>
<organism evidence="7">
    <name type="scientific">marine sediment metagenome</name>
    <dbReference type="NCBI Taxonomy" id="412755"/>
    <lineage>
        <taxon>unclassified sequences</taxon>
        <taxon>metagenomes</taxon>
        <taxon>ecological metagenomes</taxon>
    </lineage>
</organism>
<name>X0YZ41_9ZZZZ</name>
<dbReference type="PANTHER" id="PTHR30482:SF17">
    <property type="entry name" value="ABC TRANSPORTER ATP-BINDING PROTEIN"/>
    <property type="match status" value="1"/>
</dbReference>
<comment type="caution">
    <text evidence="7">The sequence shown here is derived from an EMBL/GenBank/DDBJ whole genome shotgun (WGS) entry which is preliminary data.</text>
</comment>
<dbReference type="EMBL" id="BART01002440">
    <property type="protein sequence ID" value="GAG61840.1"/>
    <property type="molecule type" value="Genomic_DNA"/>
</dbReference>
<evidence type="ECO:0000313" key="7">
    <source>
        <dbReference type="EMBL" id="GAG61840.1"/>
    </source>
</evidence>
<evidence type="ECO:0008006" key="8">
    <source>
        <dbReference type="Google" id="ProtNLM"/>
    </source>
</evidence>
<feature type="non-terminal residue" evidence="7">
    <location>
        <position position="1"/>
    </location>
</feature>
<accession>X0YZ41</accession>
<dbReference type="CDD" id="cd06581">
    <property type="entry name" value="TM_PBP1_LivM_like"/>
    <property type="match status" value="1"/>
</dbReference>
<evidence type="ECO:0000256" key="6">
    <source>
        <dbReference type="SAM" id="Phobius"/>
    </source>
</evidence>
<keyword evidence="5 6" id="KW-0472">Membrane</keyword>
<evidence type="ECO:0000256" key="1">
    <source>
        <dbReference type="ARBA" id="ARBA00004651"/>
    </source>
</evidence>
<feature type="transmembrane region" description="Helical" evidence="6">
    <location>
        <begin position="12"/>
        <end position="35"/>
    </location>
</feature>
<keyword evidence="2" id="KW-1003">Cell membrane</keyword>
<evidence type="ECO:0000256" key="4">
    <source>
        <dbReference type="ARBA" id="ARBA00022989"/>
    </source>
</evidence>